<feature type="compositionally biased region" description="Basic and acidic residues" evidence="1">
    <location>
        <begin position="37"/>
        <end position="52"/>
    </location>
</feature>
<proteinExistence type="predicted"/>
<evidence type="ECO:0000313" key="3">
    <source>
        <dbReference type="EMBL" id="MCQ4079709.1"/>
    </source>
</evidence>
<dbReference type="RefSeq" id="WP_255918581.1">
    <property type="nucleotide sequence ID" value="NZ_JANFNG010000002.1"/>
</dbReference>
<comment type="caution">
    <text evidence="3">The sequence shown here is derived from an EMBL/GenBank/DDBJ whole genome shotgun (WGS) entry which is preliminary data.</text>
</comment>
<sequence>MKRKKGVLVAALAAIVAPLAATLPASATAANNGPVLPDRDPAHHRDAADHRPPPWTPGFIYVDPQNTIESGIDGHVSFTVFGRHLPPAQEFSLSSPSLDAACSGLQFGNHEVPSDLNGRFNFAGFASGCRPGVYMIEATEGAARVAAKSAAAMLAASVGRTYFARVVVEPPRP</sequence>
<feature type="chain" id="PRO_5046585561" evidence="2">
    <location>
        <begin position="30"/>
        <end position="173"/>
    </location>
</feature>
<evidence type="ECO:0000256" key="2">
    <source>
        <dbReference type="SAM" id="SignalP"/>
    </source>
</evidence>
<reference evidence="3" key="1">
    <citation type="submission" date="2022-06" db="EMBL/GenBank/DDBJ databases">
        <title>Draft genome sequence of Streptomyces sp. RB6PN25 isolated from peat swamp forest in Thailand.</title>
        <authorList>
            <person name="Duangmal K."/>
            <person name="Klaysubun C."/>
        </authorList>
    </citation>
    <scope>NUCLEOTIDE SEQUENCE</scope>
    <source>
        <strain evidence="3">RB6PN25</strain>
    </source>
</reference>
<feature type="region of interest" description="Disordered" evidence="1">
    <location>
        <begin position="32"/>
        <end position="56"/>
    </location>
</feature>
<gene>
    <name evidence="3" type="ORF">NGB36_03640</name>
</gene>
<name>A0ABT1PPW0_9ACTN</name>
<feature type="signal peptide" evidence="2">
    <location>
        <begin position="1"/>
        <end position="29"/>
    </location>
</feature>
<evidence type="ECO:0000256" key="1">
    <source>
        <dbReference type="SAM" id="MobiDB-lite"/>
    </source>
</evidence>
<evidence type="ECO:0000313" key="4">
    <source>
        <dbReference type="Proteomes" id="UP001057702"/>
    </source>
</evidence>
<accession>A0ABT1PPW0</accession>
<dbReference type="EMBL" id="JANFNG010000002">
    <property type="protein sequence ID" value="MCQ4079709.1"/>
    <property type="molecule type" value="Genomic_DNA"/>
</dbReference>
<organism evidence="3 4">
    <name type="scientific">Streptomyces humicola</name>
    <dbReference type="NCBI Taxonomy" id="2953240"/>
    <lineage>
        <taxon>Bacteria</taxon>
        <taxon>Bacillati</taxon>
        <taxon>Actinomycetota</taxon>
        <taxon>Actinomycetes</taxon>
        <taxon>Kitasatosporales</taxon>
        <taxon>Streptomycetaceae</taxon>
        <taxon>Streptomyces</taxon>
    </lineage>
</organism>
<protein>
    <submittedName>
        <fullName evidence="3">Uncharacterized protein</fullName>
    </submittedName>
</protein>
<keyword evidence="4" id="KW-1185">Reference proteome</keyword>
<dbReference type="Proteomes" id="UP001057702">
    <property type="component" value="Unassembled WGS sequence"/>
</dbReference>
<keyword evidence="2" id="KW-0732">Signal</keyword>